<dbReference type="VEuPathDB" id="FungiDB:AeMF1_010703"/>
<proteinExistence type="predicted"/>
<dbReference type="EMBL" id="VJMJ01000081">
    <property type="protein sequence ID" value="KAF0737742.1"/>
    <property type="molecule type" value="Genomic_DNA"/>
</dbReference>
<organism evidence="1 2">
    <name type="scientific">Aphanomyces euteiches</name>
    <dbReference type="NCBI Taxonomy" id="100861"/>
    <lineage>
        <taxon>Eukaryota</taxon>
        <taxon>Sar</taxon>
        <taxon>Stramenopiles</taxon>
        <taxon>Oomycota</taxon>
        <taxon>Saprolegniomycetes</taxon>
        <taxon>Saprolegniales</taxon>
        <taxon>Verrucalvaceae</taxon>
        <taxon>Aphanomyces</taxon>
    </lineage>
</organism>
<comment type="caution">
    <text evidence="1">The sequence shown here is derived from an EMBL/GenBank/DDBJ whole genome shotgun (WGS) entry which is preliminary data.</text>
</comment>
<dbReference type="AlphaFoldDB" id="A0A6G0XCB7"/>
<evidence type="ECO:0000313" key="2">
    <source>
        <dbReference type="Proteomes" id="UP000481153"/>
    </source>
</evidence>
<evidence type="ECO:0008006" key="3">
    <source>
        <dbReference type="Google" id="ProtNLM"/>
    </source>
</evidence>
<keyword evidence="2" id="KW-1185">Reference proteome</keyword>
<protein>
    <recommendedName>
        <fullName evidence="3">PiggyBac transposable element-derived protein domain-containing protein</fullName>
    </recommendedName>
</protein>
<reference evidence="1 2" key="1">
    <citation type="submission" date="2019-07" db="EMBL/GenBank/DDBJ databases">
        <title>Genomics analysis of Aphanomyces spp. identifies a new class of oomycete effector associated with host adaptation.</title>
        <authorList>
            <person name="Gaulin E."/>
        </authorList>
    </citation>
    <scope>NUCLEOTIDE SEQUENCE [LARGE SCALE GENOMIC DNA]</scope>
    <source>
        <strain evidence="1 2">ATCC 201684</strain>
    </source>
</reference>
<evidence type="ECO:0000313" key="1">
    <source>
        <dbReference type="EMBL" id="KAF0737742.1"/>
    </source>
</evidence>
<gene>
    <name evidence="1" type="ORF">Ae201684_006236</name>
</gene>
<sequence length="308" mass="35019">MHGWIRSWNPSIFHTAMDQANEISYLIGTGRVGGLEDEIGIESSDSDNDSGGQDDSRVQTEATANAYIETYLESFQNISCCKRSCMHKALQSPHKTKAIKSLLSQLNPKASNNSPADTSRFRNMFLSIAIPIGMDADVMASAKRQTGKFYLPFLGEVCSTMFCSVIGIHRNKKPTRYRQHVNDTMLLIPPKHKLQDLPGNKRLKRDVSEAVVNYIDKVSKEHGEDGAVTLRKRKISEGMTTVTASSHKCVWLPAYYTRNNMYWLFVKEYCKSHMDQYELTIRDIMIHRQNHVSQIPLSYNSFVSLWRG</sequence>
<accession>A0A6G0XCB7</accession>
<dbReference type="Proteomes" id="UP000481153">
    <property type="component" value="Unassembled WGS sequence"/>
</dbReference>
<name>A0A6G0XCB7_9STRA</name>